<sequence length="195" mass="22039">MKYRDEIRPRLGLLRGREFIMKDLYTFDKTEELALKTYDENEINESLKLQANADTGNIGGTKSHEFHYLSAVGEDLILYCTRCGYSSNEERATGILPTPSTFSDINPTMKIGITNDKRRFVIILGSGRELNAFKLKEDLPGDSIELLNLGDHENVKEYLRANLTSTLNILVDKTFSADILSLDSLLRNEVVNEVS</sequence>
<accession>A0ACA9LHT1</accession>
<dbReference type="EMBL" id="CAJVPT010006512">
    <property type="protein sequence ID" value="CAG8531658.1"/>
    <property type="molecule type" value="Genomic_DNA"/>
</dbReference>
<comment type="caution">
    <text evidence="1">The sequence shown here is derived from an EMBL/GenBank/DDBJ whole genome shotgun (WGS) entry which is preliminary data.</text>
</comment>
<gene>
    <name evidence="1" type="ORF">ACOLOM_LOCUS4098</name>
</gene>
<protein>
    <submittedName>
        <fullName evidence="1">12923_t:CDS:1</fullName>
    </submittedName>
</protein>
<evidence type="ECO:0000313" key="1">
    <source>
        <dbReference type="EMBL" id="CAG8531658.1"/>
    </source>
</evidence>
<dbReference type="Proteomes" id="UP000789525">
    <property type="component" value="Unassembled WGS sequence"/>
</dbReference>
<name>A0ACA9LHT1_9GLOM</name>
<keyword evidence="2" id="KW-1185">Reference proteome</keyword>
<proteinExistence type="predicted"/>
<organism evidence="1 2">
    <name type="scientific">Acaulospora colombiana</name>
    <dbReference type="NCBI Taxonomy" id="27376"/>
    <lineage>
        <taxon>Eukaryota</taxon>
        <taxon>Fungi</taxon>
        <taxon>Fungi incertae sedis</taxon>
        <taxon>Mucoromycota</taxon>
        <taxon>Glomeromycotina</taxon>
        <taxon>Glomeromycetes</taxon>
        <taxon>Diversisporales</taxon>
        <taxon>Acaulosporaceae</taxon>
        <taxon>Acaulospora</taxon>
    </lineage>
</organism>
<evidence type="ECO:0000313" key="2">
    <source>
        <dbReference type="Proteomes" id="UP000789525"/>
    </source>
</evidence>
<reference evidence="1" key="1">
    <citation type="submission" date="2021-06" db="EMBL/GenBank/DDBJ databases">
        <authorList>
            <person name="Kallberg Y."/>
            <person name="Tangrot J."/>
            <person name="Rosling A."/>
        </authorList>
    </citation>
    <scope>NUCLEOTIDE SEQUENCE</scope>
    <source>
        <strain evidence="1">CL356</strain>
    </source>
</reference>